<dbReference type="InterPro" id="IPR007696">
    <property type="entry name" value="DNA_mismatch_repair_MutS_core"/>
</dbReference>
<dbReference type="Gene3D" id="3.40.50.300">
    <property type="entry name" value="P-loop containing nucleotide triphosphate hydrolases"/>
    <property type="match status" value="2"/>
</dbReference>
<dbReference type="KEGG" id="ccac:CcaHIS019_0404120"/>
<feature type="domain" description="DNA mismatch repair proteins mutS family" evidence="6">
    <location>
        <begin position="591"/>
        <end position="607"/>
    </location>
</feature>
<dbReference type="GO" id="GO:0005524">
    <property type="term" value="F:ATP binding"/>
    <property type="evidence" value="ECO:0007669"/>
    <property type="project" value="UniProtKB-KW"/>
</dbReference>
<evidence type="ECO:0000256" key="4">
    <source>
        <dbReference type="ARBA" id="ARBA00023125"/>
    </source>
</evidence>
<evidence type="ECO:0000259" key="6">
    <source>
        <dbReference type="PROSITE" id="PS00486"/>
    </source>
</evidence>
<dbReference type="GeneID" id="85495462"/>
<evidence type="ECO:0000256" key="5">
    <source>
        <dbReference type="SAM" id="MobiDB-lite"/>
    </source>
</evidence>
<name>A0AA48QVW9_9TREE</name>
<dbReference type="Proteomes" id="UP001233271">
    <property type="component" value="Chromosome 4"/>
</dbReference>
<dbReference type="PANTHER" id="PTHR11361:SF20">
    <property type="entry name" value="MUTS PROTEIN HOMOLOG 5"/>
    <property type="match status" value="1"/>
</dbReference>
<dbReference type="SUPFAM" id="SSF48334">
    <property type="entry name" value="DNA repair protein MutS, domain III"/>
    <property type="match status" value="1"/>
</dbReference>
<dbReference type="RefSeq" id="XP_060456857.1">
    <property type="nucleotide sequence ID" value="XM_060600244.1"/>
</dbReference>
<dbReference type="Pfam" id="PF00488">
    <property type="entry name" value="MutS_V"/>
    <property type="match status" value="1"/>
</dbReference>
<dbReference type="SUPFAM" id="SSF52540">
    <property type="entry name" value="P-loop containing nucleoside triphosphate hydrolases"/>
    <property type="match status" value="1"/>
</dbReference>
<dbReference type="Gene3D" id="1.10.1420.10">
    <property type="match status" value="1"/>
</dbReference>
<dbReference type="InterPro" id="IPR000432">
    <property type="entry name" value="DNA_mismatch_repair_MutS_C"/>
</dbReference>
<dbReference type="EMBL" id="AP028215">
    <property type="protein sequence ID" value="BEI91592.1"/>
    <property type="molecule type" value="Genomic_DNA"/>
</dbReference>
<evidence type="ECO:0000313" key="7">
    <source>
        <dbReference type="EMBL" id="BEI91592.1"/>
    </source>
</evidence>
<proteinExistence type="inferred from homology"/>
<dbReference type="InterPro" id="IPR045076">
    <property type="entry name" value="MutS"/>
</dbReference>
<dbReference type="PANTHER" id="PTHR11361">
    <property type="entry name" value="DNA MISMATCH REPAIR PROTEIN MUTS FAMILY MEMBER"/>
    <property type="match status" value="1"/>
</dbReference>
<dbReference type="InterPro" id="IPR027417">
    <property type="entry name" value="P-loop_NTPase"/>
</dbReference>
<dbReference type="GO" id="GO:0005634">
    <property type="term" value="C:nucleus"/>
    <property type="evidence" value="ECO:0007669"/>
    <property type="project" value="TreeGrafter"/>
</dbReference>
<dbReference type="GO" id="GO:0030983">
    <property type="term" value="F:mismatched DNA binding"/>
    <property type="evidence" value="ECO:0007669"/>
    <property type="project" value="InterPro"/>
</dbReference>
<protein>
    <recommendedName>
        <fullName evidence="6">DNA mismatch repair proteins mutS family domain-containing protein</fullName>
    </recommendedName>
</protein>
<dbReference type="AlphaFoldDB" id="A0AA48QVW9"/>
<keyword evidence="8" id="KW-1185">Reference proteome</keyword>
<organism evidence="7 8">
    <name type="scientific">Cutaneotrichosporon cavernicola</name>
    <dbReference type="NCBI Taxonomy" id="279322"/>
    <lineage>
        <taxon>Eukaryota</taxon>
        <taxon>Fungi</taxon>
        <taxon>Dikarya</taxon>
        <taxon>Basidiomycota</taxon>
        <taxon>Agaricomycotina</taxon>
        <taxon>Tremellomycetes</taxon>
        <taxon>Trichosporonales</taxon>
        <taxon>Trichosporonaceae</taxon>
        <taxon>Cutaneotrichosporon</taxon>
    </lineage>
</organism>
<reference evidence="7" key="1">
    <citation type="journal article" date="2023" name="BMC Genomics">
        <title>Chromosome-level genome assemblies of Cutaneotrichosporon spp. (Trichosporonales, Basidiomycota) reveal imbalanced evolution between nucleotide sequences and chromosome synteny.</title>
        <authorList>
            <person name="Kobayashi Y."/>
            <person name="Kayamori A."/>
            <person name="Aoki K."/>
            <person name="Shiwa Y."/>
            <person name="Matsutani M."/>
            <person name="Fujita N."/>
            <person name="Sugita T."/>
            <person name="Iwasaki W."/>
            <person name="Tanaka N."/>
            <person name="Takashima M."/>
        </authorList>
    </citation>
    <scope>NUCLEOTIDE SEQUENCE</scope>
    <source>
        <strain evidence="7">HIS019</strain>
    </source>
</reference>
<evidence type="ECO:0000256" key="1">
    <source>
        <dbReference type="ARBA" id="ARBA00006271"/>
    </source>
</evidence>
<keyword evidence="3" id="KW-0067">ATP-binding</keyword>
<dbReference type="SMART" id="SM00534">
    <property type="entry name" value="MUTSac"/>
    <property type="match status" value="1"/>
</dbReference>
<evidence type="ECO:0000313" key="8">
    <source>
        <dbReference type="Proteomes" id="UP001233271"/>
    </source>
</evidence>
<feature type="compositionally biased region" description="Acidic residues" evidence="5">
    <location>
        <begin position="60"/>
        <end position="70"/>
    </location>
</feature>
<keyword evidence="2" id="KW-0547">Nucleotide-binding</keyword>
<keyword evidence="4" id="KW-0238">DNA-binding</keyword>
<comment type="similarity">
    <text evidence="1">Belongs to the DNA mismatch repair MutS family.</text>
</comment>
<dbReference type="Pfam" id="PF05192">
    <property type="entry name" value="MutS_III"/>
    <property type="match status" value="1"/>
</dbReference>
<gene>
    <name evidence="7" type="ORF">CcaverHIS019_0404120</name>
</gene>
<dbReference type="SMART" id="SM00533">
    <property type="entry name" value="MUTSd"/>
    <property type="match status" value="1"/>
</dbReference>
<dbReference type="GO" id="GO:0140664">
    <property type="term" value="F:ATP-dependent DNA damage sensor activity"/>
    <property type="evidence" value="ECO:0007669"/>
    <property type="project" value="InterPro"/>
</dbReference>
<sequence length="795" mass="88392">MYRQKRRAEYVDDLKDEPPQRPRPSQQQQRVGGLDERSSSRNLPAHPLPREVPLGFNPQAEDEDDEYDEVEPPHIKILAIHAPNMYNVAAAFYDSETRRLKILEDTKDTWAWDLCRLLCEQCQPHKILVSAHAPDSLVKVVDEFCLENPETTSIGLPPREFHHTLAQYQLANVKLRHDRTILLDEDGQVANPEEPEEDEDGAGLGRMRLSLLKMGCRVNVDAPNGVSAAGALISHVVQLMSAEAHTDHLDFGLDTIESMDIEEHMLINHDALTSLAVFDIENHASMHSKDRKQGMSLRGVLDTTITGLGKKLFHTWLLRPLLSVERINERLDAVETLARGDNAALRKELGKELKGFTNMLNFCSQTKAGKSKWKDWQQLVISLTAARNIKDTLLKMRYGKALPVATKIGRFLSDEVQTFLNDVVAIIDWDMSRDMHRICVRSGIDDDVDKHREDYAALEPLLNQMGTVMGRHTPEGMCEEVKCIYLPQMGCFVVASNMLNRELIPVDWISQPILKIKDGWHPLYAMSLGTGQYIGNDTLLDASGDPDMAAMTVVTGANGSGKSAYGKQTASAFMIDLGQVSQALRGATSRSLIILDEFGKGTSTGDGAGLLAGVLTHLLAGPNPRTVVLTHFHELLAHEFLDPSLKILNCHMKSIVVENSQPTFLYKVTPGPALSSNAAECALLHGIDLDVVNRARQVSHLMATNQIEALVDRYLNEKDLDEIEQHEQLARQFLDWDLGDDEMDVLGELELMVQAVETPEEVKEEVPMGEMPAGMSSLERSAAADTSTAMVNSFD</sequence>
<dbReference type="GO" id="GO:0006298">
    <property type="term" value="P:mismatch repair"/>
    <property type="evidence" value="ECO:0007669"/>
    <property type="project" value="InterPro"/>
</dbReference>
<feature type="region of interest" description="Disordered" evidence="5">
    <location>
        <begin position="1"/>
        <end position="70"/>
    </location>
</feature>
<evidence type="ECO:0000256" key="3">
    <source>
        <dbReference type="ARBA" id="ARBA00022840"/>
    </source>
</evidence>
<evidence type="ECO:0000256" key="2">
    <source>
        <dbReference type="ARBA" id="ARBA00022741"/>
    </source>
</evidence>
<dbReference type="GO" id="GO:0051026">
    <property type="term" value="P:chiasma assembly"/>
    <property type="evidence" value="ECO:0007669"/>
    <property type="project" value="TreeGrafter"/>
</dbReference>
<dbReference type="PROSITE" id="PS00486">
    <property type="entry name" value="DNA_MISMATCH_REPAIR_2"/>
    <property type="match status" value="1"/>
</dbReference>
<dbReference type="InterPro" id="IPR036187">
    <property type="entry name" value="DNA_mismatch_repair_MutS_sf"/>
</dbReference>
<feature type="compositionally biased region" description="Basic and acidic residues" evidence="5">
    <location>
        <begin position="7"/>
        <end position="20"/>
    </location>
</feature>
<accession>A0AA48QVW9</accession>